<feature type="domain" description="Amino acid permease/ SLC12A" evidence="9">
    <location>
        <begin position="52"/>
        <end position="521"/>
    </location>
</feature>
<keyword evidence="4" id="KW-0029">Amino-acid transport</keyword>
<comment type="caution">
    <text evidence="10">The sequence shown here is derived from an EMBL/GenBank/DDBJ whole genome shotgun (WGS) entry which is preliminary data.</text>
</comment>
<feature type="transmembrane region" description="Helical" evidence="8">
    <location>
        <begin position="412"/>
        <end position="439"/>
    </location>
</feature>
<proteinExistence type="predicted"/>
<dbReference type="InterPro" id="IPR050524">
    <property type="entry name" value="APC_YAT"/>
</dbReference>
<feature type="transmembrane region" description="Helical" evidence="8">
    <location>
        <begin position="133"/>
        <end position="152"/>
    </location>
</feature>
<dbReference type="PROSITE" id="PS00218">
    <property type="entry name" value="AMINO_ACID_PERMEASE_1"/>
    <property type="match status" value="1"/>
</dbReference>
<evidence type="ECO:0000256" key="5">
    <source>
        <dbReference type="ARBA" id="ARBA00022989"/>
    </source>
</evidence>
<dbReference type="PIRSF" id="PIRSF006060">
    <property type="entry name" value="AA_transporter"/>
    <property type="match status" value="1"/>
</dbReference>
<feature type="transmembrane region" description="Helical" evidence="8">
    <location>
        <begin position="285"/>
        <end position="306"/>
    </location>
</feature>
<sequence>MTAQYHPDHHELHNGGDLEAMDVKKAKSNPASIRGLETSPETSLKKGLQARHVNMIAIGGAIGTGLIIGTGKALAQAGPGSLLISYTFVGGIVFLVMAAMGEMTAWLPLSAGFTGYASRYCHPSLGFALGWTYLFKYLIMTPNQLTAAALVLQFWVPREKVNPGVFIVVFLIVILFINFWRIGVFGEVEFWLSTFKVLVIVGIMIFALVLIVGGGPDHEVRGFRYWSNPGAFKEYIASGAWGKALGFWSTMINATFAYQGTELVGVTVAEAQNPRKTIPKAIKMTFYRILLFYCISVFLLGMLVPYDSPELSFAVKQKASASASPFVAAATVAGVQVMPHIINGCICLTILSAANTDLYIASRTLYGLASDGKAPAIFKRTNNGGTPIYALAVAAVFALLAFMNVSDDSTKIFGYFVNITTIFGLLTWISILVTHIFWCRARKAQSLDSATLPYAAPFGIWGSYCALVVCIFIALTKNFDVFTRWDQAPFHVEKYKTFITGYIGIPVYLVLIFGHKFVTKSGPVRPEETDFFTGKDIVDNEERLFLEHQALRQESTQMARGWNLVYKRFVAWLF</sequence>
<keyword evidence="11" id="KW-1185">Reference proteome</keyword>
<dbReference type="PANTHER" id="PTHR43341">
    <property type="entry name" value="AMINO ACID PERMEASE"/>
    <property type="match status" value="1"/>
</dbReference>
<evidence type="ECO:0000256" key="7">
    <source>
        <dbReference type="SAM" id="MobiDB-lite"/>
    </source>
</evidence>
<evidence type="ECO:0000259" key="9">
    <source>
        <dbReference type="Pfam" id="PF00324"/>
    </source>
</evidence>
<dbReference type="GO" id="GO:0016020">
    <property type="term" value="C:membrane"/>
    <property type="evidence" value="ECO:0007669"/>
    <property type="project" value="UniProtKB-SubCell"/>
</dbReference>
<dbReference type="PANTHER" id="PTHR43341:SF9">
    <property type="entry name" value="DICARBOXYLIC AMINO ACID PERMEASE"/>
    <property type="match status" value="1"/>
</dbReference>
<keyword evidence="6 8" id="KW-0472">Membrane</keyword>
<evidence type="ECO:0000256" key="6">
    <source>
        <dbReference type="ARBA" id="ARBA00023136"/>
    </source>
</evidence>
<dbReference type="Gene3D" id="1.20.1740.10">
    <property type="entry name" value="Amino acid/polyamine transporter I"/>
    <property type="match status" value="1"/>
</dbReference>
<feature type="transmembrane region" description="Helical" evidence="8">
    <location>
        <begin position="164"/>
        <end position="184"/>
    </location>
</feature>
<keyword evidence="5 8" id="KW-1133">Transmembrane helix</keyword>
<feature type="transmembrane region" description="Helical" evidence="8">
    <location>
        <begin position="190"/>
        <end position="214"/>
    </location>
</feature>
<dbReference type="EMBL" id="CABFNQ020000694">
    <property type="protein sequence ID" value="CAH0023709.1"/>
    <property type="molecule type" value="Genomic_DNA"/>
</dbReference>
<keyword evidence="2" id="KW-0813">Transport</keyword>
<evidence type="ECO:0000313" key="11">
    <source>
        <dbReference type="Proteomes" id="UP000696573"/>
    </source>
</evidence>
<evidence type="ECO:0000256" key="4">
    <source>
        <dbReference type="ARBA" id="ARBA00022970"/>
    </source>
</evidence>
<gene>
    <name evidence="10" type="ORF">CRHIZ90672A_00000118</name>
</gene>
<dbReference type="GO" id="GO:0015171">
    <property type="term" value="F:amino acid transmembrane transporter activity"/>
    <property type="evidence" value="ECO:0007669"/>
    <property type="project" value="TreeGrafter"/>
</dbReference>
<feature type="transmembrane region" description="Helical" evidence="8">
    <location>
        <begin position="451"/>
        <end position="475"/>
    </location>
</feature>
<keyword evidence="3 8" id="KW-0812">Transmembrane</keyword>
<dbReference type="InterPro" id="IPR004840">
    <property type="entry name" value="Amino_acid_permease_CS"/>
</dbReference>
<name>A0A9N9YNU8_9HYPO</name>
<dbReference type="Pfam" id="PF00324">
    <property type="entry name" value="AA_permease"/>
    <property type="match status" value="1"/>
</dbReference>
<evidence type="ECO:0000313" key="10">
    <source>
        <dbReference type="EMBL" id="CAH0023709.1"/>
    </source>
</evidence>
<evidence type="ECO:0000256" key="8">
    <source>
        <dbReference type="SAM" id="Phobius"/>
    </source>
</evidence>
<dbReference type="OrthoDB" id="3900342at2759"/>
<protein>
    <recommendedName>
        <fullName evidence="9">Amino acid permease/ SLC12A domain-containing protein</fullName>
    </recommendedName>
</protein>
<feature type="transmembrane region" description="Helical" evidence="8">
    <location>
        <begin position="326"/>
        <end position="354"/>
    </location>
</feature>
<organism evidence="10 11">
    <name type="scientific">Clonostachys rhizophaga</name>
    <dbReference type="NCBI Taxonomy" id="160324"/>
    <lineage>
        <taxon>Eukaryota</taxon>
        <taxon>Fungi</taxon>
        <taxon>Dikarya</taxon>
        <taxon>Ascomycota</taxon>
        <taxon>Pezizomycotina</taxon>
        <taxon>Sordariomycetes</taxon>
        <taxon>Hypocreomycetidae</taxon>
        <taxon>Hypocreales</taxon>
        <taxon>Bionectriaceae</taxon>
        <taxon>Clonostachys</taxon>
    </lineage>
</organism>
<accession>A0A9N9YNU8</accession>
<feature type="region of interest" description="Disordered" evidence="7">
    <location>
        <begin position="1"/>
        <end position="20"/>
    </location>
</feature>
<evidence type="ECO:0000256" key="2">
    <source>
        <dbReference type="ARBA" id="ARBA00022448"/>
    </source>
</evidence>
<comment type="subcellular location">
    <subcellularLocation>
        <location evidence="1">Membrane</location>
        <topology evidence="1">Multi-pass membrane protein</topology>
    </subcellularLocation>
</comment>
<feature type="transmembrane region" description="Helical" evidence="8">
    <location>
        <begin position="53"/>
        <end position="75"/>
    </location>
</feature>
<evidence type="ECO:0000256" key="1">
    <source>
        <dbReference type="ARBA" id="ARBA00004141"/>
    </source>
</evidence>
<feature type="transmembrane region" description="Helical" evidence="8">
    <location>
        <begin position="388"/>
        <end position="406"/>
    </location>
</feature>
<dbReference type="AlphaFoldDB" id="A0A9N9YNU8"/>
<reference evidence="10" key="1">
    <citation type="submission" date="2021-10" db="EMBL/GenBank/DDBJ databases">
        <authorList>
            <person name="Piombo E."/>
        </authorList>
    </citation>
    <scope>NUCLEOTIDE SEQUENCE</scope>
</reference>
<feature type="transmembrane region" description="Helical" evidence="8">
    <location>
        <begin position="82"/>
        <end position="100"/>
    </location>
</feature>
<dbReference type="Proteomes" id="UP000696573">
    <property type="component" value="Unassembled WGS sequence"/>
</dbReference>
<dbReference type="InterPro" id="IPR004841">
    <property type="entry name" value="AA-permease/SLC12A_dom"/>
</dbReference>
<feature type="transmembrane region" description="Helical" evidence="8">
    <location>
        <begin position="495"/>
        <end position="513"/>
    </location>
</feature>
<dbReference type="FunFam" id="1.20.1740.10:FF:000006">
    <property type="entry name" value="General amino acid permease"/>
    <property type="match status" value="1"/>
</dbReference>
<evidence type="ECO:0000256" key="3">
    <source>
        <dbReference type="ARBA" id="ARBA00022692"/>
    </source>
</evidence>